<evidence type="ECO:0000256" key="1">
    <source>
        <dbReference type="ARBA" id="ARBA00010728"/>
    </source>
</evidence>
<dbReference type="PANTHER" id="PTHR11778">
    <property type="entry name" value="SERYL-TRNA SYNTHETASE"/>
    <property type="match status" value="1"/>
</dbReference>
<dbReference type="InterPro" id="IPR002314">
    <property type="entry name" value="aa-tRNA-synt_IIb"/>
</dbReference>
<organism evidence="4">
    <name type="scientific">Lygus hesperus</name>
    <name type="common">Western plant bug</name>
    <dbReference type="NCBI Taxonomy" id="30085"/>
    <lineage>
        <taxon>Eukaryota</taxon>
        <taxon>Metazoa</taxon>
        <taxon>Ecdysozoa</taxon>
        <taxon>Arthropoda</taxon>
        <taxon>Hexapoda</taxon>
        <taxon>Insecta</taxon>
        <taxon>Pterygota</taxon>
        <taxon>Neoptera</taxon>
        <taxon>Paraneoptera</taxon>
        <taxon>Hemiptera</taxon>
        <taxon>Heteroptera</taxon>
        <taxon>Panheteroptera</taxon>
        <taxon>Cimicomorpha</taxon>
        <taxon>Miridae</taxon>
        <taxon>Mirini</taxon>
        <taxon>Lygus</taxon>
    </lineage>
</organism>
<gene>
    <name evidence="4" type="primary">SARS2</name>
    <name evidence="4" type="ORF">CM83_25190</name>
    <name evidence="5" type="ORF">g.29193</name>
</gene>
<dbReference type="SUPFAM" id="SSF55681">
    <property type="entry name" value="Class II aaRS and biotin synthetases"/>
    <property type="match status" value="1"/>
</dbReference>
<dbReference type="Gene3D" id="3.30.930.10">
    <property type="entry name" value="Bira Bifunctional Protein, Domain 2"/>
    <property type="match status" value="1"/>
</dbReference>
<dbReference type="AlphaFoldDB" id="A0A0A9WLB4"/>
<comment type="similarity">
    <text evidence="1">Belongs to the class-II aminoacyl-tRNA synthetase family. Type-1 seryl-tRNA synthetase subfamily.</text>
</comment>
<evidence type="ECO:0000313" key="5">
    <source>
        <dbReference type="EMBL" id="JAQ13083.1"/>
    </source>
</evidence>
<dbReference type="GO" id="GO:0004828">
    <property type="term" value="F:serine-tRNA ligase activity"/>
    <property type="evidence" value="ECO:0007669"/>
    <property type="project" value="InterPro"/>
</dbReference>
<dbReference type="EMBL" id="GDHC01005546">
    <property type="protein sequence ID" value="JAQ13083.1"/>
    <property type="molecule type" value="Transcribed_RNA"/>
</dbReference>
<reference evidence="4" key="2">
    <citation type="submission" date="2014-07" db="EMBL/GenBank/DDBJ databases">
        <authorList>
            <person name="Hull J."/>
        </authorList>
    </citation>
    <scope>NUCLEOTIDE SEQUENCE</scope>
</reference>
<feature type="site" description="Important for serine binding" evidence="2">
    <location>
        <position position="388"/>
    </location>
</feature>
<evidence type="ECO:0000256" key="2">
    <source>
        <dbReference type="PIRSR" id="PIRSR001529-1"/>
    </source>
</evidence>
<dbReference type="InterPro" id="IPR045864">
    <property type="entry name" value="aa-tRNA-synth_II/BPL/LPL"/>
</dbReference>
<keyword evidence="4" id="KW-0436">Ligase</keyword>
<protein>
    <submittedName>
        <fullName evidence="4">Serine--tRNA ligase, mitochondrial</fullName>
    </submittedName>
</protein>
<feature type="domain" description="Aminoacyl-tRNA synthetase class II (G/ P/ S/T)" evidence="3">
    <location>
        <begin position="226"/>
        <end position="401"/>
    </location>
</feature>
<proteinExistence type="inferred from homology"/>
<sequence length="406" mass="45600">MLSKTFSRSLKSYTVLKPFIDFEARLCKISELKSNIRRRKLNVNVDEIVGFHSNLKKLEDVKISLEESREQIRIRLSRMEHLMSDDSEEKRKLKISAKMTREDYKQIKSSALDLEQNLIGLMMGLPDDLHPKTGDVDEVIHETKVASGGTESHLDIGKRLDVLDFRSHWGYFLLGKAAALELESVANLSKQLKNDGFVGFSNPDFSKEIVVDGSEGVNSSVLPLTKFEDDQDTTFITGGASLLPFLSYFTKSVVQVEDLPLKCYSTGRQYSYKQQPRFGLYDAPQTNACQIFVLSSPSDQDGQLPNLMSMLTHFYESFGVHFRVVVKSASSLCVAESLRVSFELFSPHFNQFFECGHISMYGTNLSKNLNIHCGGGNTNNFLSIMSGTVFRVAPLLACALETKHSL</sequence>
<dbReference type="Pfam" id="PF00587">
    <property type="entry name" value="tRNA-synt_2b"/>
    <property type="match status" value="1"/>
</dbReference>
<dbReference type="InterPro" id="IPR002317">
    <property type="entry name" value="Ser-tRNA-ligase_type_1"/>
</dbReference>
<dbReference type="GO" id="GO:0006434">
    <property type="term" value="P:seryl-tRNA aminoacylation"/>
    <property type="evidence" value="ECO:0007669"/>
    <property type="project" value="InterPro"/>
</dbReference>
<accession>A0A0A9WLB4</accession>
<reference evidence="5" key="3">
    <citation type="journal article" date="2016" name="Gigascience">
        <title>De novo construction of an expanded transcriptome assembly for the western tarnished plant bug, Lygus hesperus.</title>
        <authorList>
            <person name="Tassone E.E."/>
            <person name="Geib S.M."/>
            <person name="Hall B."/>
            <person name="Fabrick J.A."/>
            <person name="Brent C.S."/>
            <person name="Hull J.J."/>
        </authorList>
    </citation>
    <scope>NUCLEOTIDE SEQUENCE</scope>
</reference>
<name>A0A0A9WLB4_LYGHE</name>
<evidence type="ECO:0000259" key="3">
    <source>
        <dbReference type="Pfam" id="PF00587"/>
    </source>
</evidence>
<reference evidence="4" key="1">
    <citation type="journal article" date="2014" name="PLoS ONE">
        <title>Transcriptome-Based Identification of ABC Transporters in the Western Tarnished Plant Bug Lygus hesperus.</title>
        <authorList>
            <person name="Hull J.J."/>
            <person name="Chaney K."/>
            <person name="Geib S.M."/>
            <person name="Fabrick J.A."/>
            <person name="Brent C.S."/>
            <person name="Walsh D."/>
            <person name="Lavine L.C."/>
        </authorList>
    </citation>
    <scope>NUCLEOTIDE SEQUENCE</scope>
</reference>
<dbReference type="PIRSF" id="PIRSF001529">
    <property type="entry name" value="Ser-tRNA-synth_IIa"/>
    <property type="match status" value="1"/>
</dbReference>
<dbReference type="GO" id="GO:0005524">
    <property type="term" value="F:ATP binding"/>
    <property type="evidence" value="ECO:0007669"/>
    <property type="project" value="InterPro"/>
</dbReference>
<evidence type="ECO:0000313" key="4">
    <source>
        <dbReference type="EMBL" id="JAG08211.1"/>
    </source>
</evidence>
<dbReference type="EMBL" id="GBHO01035393">
    <property type="protein sequence ID" value="JAG08211.1"/>
    <property type="molecule type" value="Transcribed_RNA"/>
</dbReference>